<reference evidence="10" key="1">
    <citation type="submission" date="2021-02" db="EMBL/GenBank/DDBJ databases">
        <title>Natronogracilivirga saccharolytica gen. nov. sp. nov. a new anaerobic, haloalkiliphilic carbohydrate-fermenting bacterium from soda lake and proposing of Cyclonatronumiaceae fam. nov. in the phylum Balneolaeota.</title>
        <authorList>
            <person name="Zhilina T.N."/>
            <person name="Sorokin D.Y."/>
            <person name="Zavarzina D.G."/>
            <person name="Toshchakov S.V."/>
            <person name="Kublanov I.V."/>
        </authorList>
    </citation>
    <scope>NUCLEOTIDE SEQUENCE</scope>
    <source>
        <strain evidence="10">Z-1702</strain>
    </source>
</reference>
<gene>
    <name evidence="10" type="ORF">NATSA_12100</name>
</gene>
<protein>
    <recommendedName>
        <fullName evidence="9">Methylenetetrahydrofolate reductase</fullName>
    </recommendedName>
</protein>
<dbReference type="SUPFAM" id="SSF51730">
    <property type="entry name" value="FAD-linked oxidoreductase"/>
    <property type="match status" value="1"/>
</dbReference>
<dbReference type="Gene3D" id="3.20.20.220">
    <property type="match status" value="1"/>
</dbReference>
<dbReference type="Proteomes" id="UP000673975">
    <property type="component" value="Unassembled WGS sequence"/>
</dbReference>
<evidence type="ECO:0000256" key="5">
    <source>
        <dbReference type="ARBA" id="ARBA00022827"/>
    </source>
</evidence>
<dbReference type="EMBL" id="JAFIDN010000010">
    <property type="protein sequence ID" value="MBP3193411.1"/>
    <property type="molecule type" value="Genomic_DNA"/>
</dbReference>
<keyword evidence="6 9" id="KW-0560">Oxidoreductase</keyword>
<comment type="caution">
    <text evidence="10">The sequence shown here is derived from an EMBL/GenBank/DDBJ whole genome shotgun (WGS) entry which is preliminary data.</text>
</comment>
<keyword evidence="4 9" id="KW-0285">Flavoprotein</keyword>
<comment type="catalytic activity">
    <reaction evidence="8">
        <text>(6S)-5-methyl-5,6,7,8-tetrahydrofolate + NAD(+) = (6R)-5,10-methylene-5,6,7,8-tetrahydrofolate + NADH + H(+)</text>
        <dbReference type="Rhea" id="RHEA:19821"/>
        <dbReference type="ChEBI" id="CHEBI:15378"/>
        <dbReference type="ChEBI" id="CHEBI:15636"/>
        <dbReference type="ChEBI" id="CHEBI:18608"/>
        <dbReference type="ChEBI" id="CHEBI:57540"/>
        <dbReference type="ChEBI" id="CHEBI:57945"/>
        <dbReference type="EC" id="1.5.1.54"/>
    </reaction>
    <physiologicalReaction direction="right-to-left" evidence="8">
        <dbReference type="Rhea" id="RHEA:19823"/>
    </physiologicalReaction>
</comment>
<name>A0A8J7UW90_9BACT</name>
<evidence type="ECO:0000256" key="9">
    <source>
        <dbReference type="RuleBase" id="RU003862"/>
    </source>
</evidence>
<evidence type="ECO:0000256" key="3">
    <source>
        <dbReference type="ARBA" id="ARBA00006743"/>
    </source>
</evidence>
<comment type="pathway">
    <text evidence="7">Amino-acid biosynthesis; L-methionine biosynthesis via de novo pathway.</text>
</comment>
<dbReference type="GO" id="GO:0071949">
    <property type="term" value="F:FAD binding"/>
    <property type="evidence" value="ECO:0007669"/>
    <property type="project" value="TreeGrafter"/>
</dbReference>
<evidence type="ECO:0000256" key="7">
    <source>
        <dbReference type="ARBA" id="ARBA00034478"/>
    </source>
</evidence>
<sequence length="325" mass="36691">MKVIEHYEKAKDPLISFEIIPPKRGGSVTKVFETLDGVMKYHPPFIDVTSHAAEAYYEELKDGSVKRHIRRKRPGTIGLCAAIKHRYNVDPVPHLICKGFTKEETEDALIELNYLGIENVLAIRGDDQGYQKPVQKSRGINEYAVDLVQQIKRMNSGVYLEDLMDAESTDFCIGVGGYPEKHIQAPNMEYDIARLKEKVEAGADYIVTQMFFDNTAYFRFVEMCRDAGITVPIVPGLKVLTTPRHLQSLPQFFHLSIPAPLTREVSENPDRARDIGVEWAVKQCRELLDYGVPGLHFYVMGNPKPATRVIDQLDIVPVSAVSSKK</sequence>
<keyword evidence="11" id="KW-1185">Reference proteome</keyword>
<keyword evidence="5 9" id="KW-0274">FAD</keyword>
<dbReference type="GO" id="GO:0009086">
    <property type="term" value="P:methionine biosynthetic process"/>
    <property type="evidence" value="ECO:0007669"/>
    <property type="project" value="TreeGrafter"/>
</dbReference>
<dbReference type="UniPathway" id="UPA00193"/>
<evidence type="ECO:0000313" key="11">
    <source>
        <dbReference type="Proteomes" id="UP000673975"/>
    </source>
</evidence>
<evidence type="ECO:0000256" key="6">
    <source>
        <dbReference type="ARBA" id="ARBA00023002"/>
    </source>
</evidence>
<dbReference type="PANTHER" id="PTHR45754">
    <property type="entry name" value="METHYLENETETRAHYDROFOLATE REDUCTASE"/>
    <property type="match status" value="1"/>
</dbReference>
<dbReference type="AlphaFoldDB" id="A0A8J7UW90"/>
<comment type="pathway">
    <text evidence="2 9">One-carbon metabolism; tetrahydrofolate interconversion.</text>
</comment>
<dbReference type="InterPro" id="IPR003171">
    <property type="entry name" value="Mehydrof_redctse-like"/>
</dbReference>
<dbReference type="GO" id="GO:0106312">
    <property type="term" value="F:methylenetetrahydrofolate reductase (NADH) activity"/>
    <property type="evidence" value="ECO:0007669"/>
    <property type="project" value="UniProtKB-EC"/>
</dbReference>
<dbReference type="PANTHER" id="PTHR45754:SF3">
    <property type="entry name" value="METHYLENETETRAHYDROFOLATE REDUCTASE (NADPH)"/>
    <property type="match status" value="1"/>
</dbReference>
<evidence type="ECO:0000256" key="2">
    <source>
        <dbReference type="ARBA" id="ARBA00004777"/>
    </source>
</evidence>
<dbReference type="RefSeq" id="WP_210512868.1">
    <property type="nucleotide sequence ID" value="NZ_JAFIDN010000010.1"/>
</dbReference>
<evidence type="ECO:0000256" key="1">
    <source>
        <dbReference type="ARBA" id="ARBA00001974"/>
    </source>
</evidence>
<evidence type="ECO:0000256" key="4">
    <source>
        <dbReference type="ARBA" id="ARBA00022630"/>
    </source>
</evidence>
<comment type="similarity">
    <text evidence="3 9">Belongs to the methylenetetrahydrofolate reductase family.</text>
</comment>
<comment type="cofactor">
    <cofactor evidence="1 9">
        <name>FAD</name>
        <dbReference type="ChEBI" id="CHEBI:57692"/>
    </cofactor>
</comment>
<dbReference type="GO" id="GO:0005829">
    <property type="term" value="C:cytosol"/>
    <property type="evidence" value="ECO:0007669"/>
    <property type="project" value="TreeGrafter"/>
</dbReference>
<dbReference type="InterPro" id="IPR029041">
    <property type="entry name" value="FAD-linked_oxidoreductase-like"/>
</dbReference>
<proteinExistence type="inferred from homology"/>
<dbReference type="GO" id="GO:0035999">
    <property type="term" value="P:tetrahydrofolate interconversion"/>
    <property type="evidence" value="ECO:0007669"/>
    <property type="project" value="UniProtKB-UniPathway"/>
</dbReference>
<evidence type="ECO:0000313" key="10">
    <source>
        <dbReference type="EMBL" id="MBP3193411.1"/>
    </source>
</evidence>
<dbReference type="Pfam" id="PF02219">
    <property type="entry name" value="MTHFR"/>
    <property type="match status" value="1"/>
</dbReference>
<accession>A0A8J7UW90</accession>
<dbReference type="CDD" id="cd00537">
    <property type="entry name" value="MTHFR"/>
    <property type="match status" value="1"/>
</dbReference>
<evidence type="ECO:0000256" key="8">
    <source>
        <dbReference type="ARBA" id="ARBA00048628"/>
    </source>
</evidence>
<organism evidence="10 11">
    <name type="scientific">Natronogracilivirga saccharolytica</name>
    <dbReference type="NCBI Taxonomy" id="2812953"/>
    <lineage>
        <taxon>Bacteria</taxon>
        <taxon>Pseudomonadati</taxon>
        <taxon>Balneolota</taxon>
        <taxon>Balneolia</taxon>
        <taxon>Balneolales</taxon>
        <taxon>Cyclonatronaceae</taxon>
        <taxon>Natronogracilivirga</taxon>
    </lineage>
</organism>